<sequence>MVATNFAPLLLVTALLASDVSAARVDPGVHRTLRQQKTVNLIVTMKKGTQESIKAVKEASFTSRGALIEDMVSRLQKNAESSQSELSGLFAKEAAGEYGSSKSFWISNQLYVDGATVEFLERLAASPSVGEIREENIFEVPEIQAAAAAPANSSASGISWGVEMIKAPVVWAKGNTGEGVVVGNIDTGVLAIHEARSARLAPGVDIRSAWYSAVDVYTLSSGTSMATPHVTGAVALLLAAKPGLKFEAVRDILTKSADTESLMPSGYSCGNTTDGVFPNNMYGYGRRV</sequence>
<keyword evidence="8" id="KW-0732">Signal</keyword>
<dbReference type="Gene3D" id="3.40.50.200">
    <property type="entry name" value="Peptidase S8/S53 domain"/>
    <property type="match status" value="2"/>
</dbReference>
<dbReference type="PANTHER" id="PTHR43806:SF67">
    <property type="entry name" value="EGF-LIKE DOMAIN-CONTAINING PROTEIN"/>
    <property type="match status" value="1"/>
</dbReference>
<reference evidence="10" key="1">
    <citation type="submission" date="2019-03" db="EMBL/GenBank/DDBJ databases">
        <title>Long read genome sequence of the mycoparasitic Pythium oligandrum ATCC 38472 isolated from sugarbeet rhizosphere.</title>
        <authorList>
            <person name="Gaulin E."/>
        </authorList>
    </citation>
    <scope>NUCLEOTIDE SEQUENCE</scope>
    <source>
        <strain evidence="10">ATCC 38472_TT</strain>
    </source>
</reference>
<feature type="signal peptide" evidence="8">
    <location>
        <begin position="1"/>
        <end position="22"/>
    </location>
</feature>
<accession>A0A8K1CVY9</accession>
<dbReference type="SUPFAM" id="SSF52743">
    <property type="entry name" value="Subtilisin-like"/>
    <property type="match status" value="2"/>
</dbReference>
<evidence type="ECO:0000256" key="6">
    <source>
        <dbReference type="ARBA" id="ARBA00023619"/>
    </source>
</evidence>
<evidence type="ECO:0000256" key="4">
    <source>
        <dbReference type="ARBA" id="ARBA00022825"/>
    </source>
</evidence>
<protein>
    <recommendedName>
        <fullName evidence="6">subtilisin</fullName>
        <ecNumber evidence="6">3.4.21.62</ecNumber>
    </recommendedName>
</protein>
<dbReference type="GO" id="GO:0006508">
    <property type="term" value="P:proteolysis"/>
    <property type="evidence" value="ECO:0007669"/>
    <property type="project" value="UniProtKB-KW"/>
</dbReference>
<keyword evidence="3" id="KW-0378">Hydrolase</keyword>
<dbReference type="InterPro" id="IPR023828">
    <property type="entry name" value="Peptidase_S8_Ser-AS"/>
</dbReference>
<comment type="similarity">
    <text evidence="1 7">Belongs to the peptidase S8 family.</text>
</comment>
<dbReference type="AlphaFoldDB" id="A0A8K1CVY9"/>
<organism evidence="10 11">
    <name type="scientific">Pythium oligandrum</name>
    <name type="common">Mycoparasitic fungus</name>
    <dbReference type="NCBI Taxonomy" id="41045"/>
    <lineage>
        <taxon>Eukaryota</taxon>
        <taxon>Sar</taxon>
        <taxon>Stramenopiles</taxon>
        <taxon>Oomycota</taxon>
        <taxon>Peronosporomycetes</taxon>
        <taxon>Pythiales</taxon>
        <taxon>Pythiaceae</taxon>
        <taxon>Pythium</taxon>
    </lineage>
</organism>
<dbReference type="InterPro" id="IPR050131">
    <property type="entry name" value="Peptidase_S8_subtilisin-like"/>
</dbReference>
<keyword evidence="11" id="KW-1185">Reference proteome</keyword>
<dbReference type="Pfam" id="PF00082">
    <property type="entry name" value="Peptidase_S8"/>
    <property type="match status" value="1"/>
</dbReference>
<evidence type="ECO:0000256" key="2">
    <source>
        <dbReference type="ARBA" id="ARBA00022670"/>
    </source>
</evidence>
<dbReference type="EMBL" id="SPLM01000001">
    <property type="protein sequence ID" value="TMW69611.1"/>
    <property type="molecule type" value="Genomic_DNA"/>
</dbReference>
<proteinExistence type="inferred from homology"/>
<comment type="caution">
    <text evidence="10">The sequence shown here is derived from an EMBL/GenBank/DDBJ whole genome shotgun (WGS) entry which is preliminary data.</text>
</comment>
<evidence type="ECO:0000313" key="11">
    <source>
        <dbReference type="Proteomes" id="UP000794436"/>
    </source>
</evidence>
<comment type="caution">
    <text evidence="7">Lacks conserved residue(s) required for the propagation of feature annotation.</text>
</comment>
<evidence type="ECO:0000313" key="10">
    <source>
        <dbReference type="EMBL" id="TMW69611.1"/>
    </source>
</evidence>
<dbReference type="EC" id="3.4.21.62" evidence="6"/>
<dbReference type="PROSITE" id="PS51892">
    <property type="entry name" value="SUBTILASE"/>
    <property type="match status" value="1"/>
</dbReference>
<keyword evidence="2" id="KW-0645">Protease</keyword>
<dbReference type="OrthoDB" id="166054at2759"/>
<comment type="catalytic activity">
    <reaction evidence="5">
        <text>Hydrolysis of proteins with broad specificity for peptide bonds, and a preference for a large uncharged residue in P1. Hydrolyzes peptide amides.</text>
        <dbReference type="EC" id="3.4.21.62"/>
    </reaction>
</comment>
<evidence type="ECO:0000256" key="1">
    <source>
        <dbReference type="ARBA" id="ARBA00011073"/>
    </source>
</evidence>
<dbReference type="InterPro" id="IPR000209">
    <property type="entry name" value="Peptidase_S8/S53_dom"/>
</dbReference>
<keyword evidence="4" id="KW-0720">Serine protease</keyword>
<feature type="chain" id="PRO_5035471629" description="subtilisin" evidence="8">
    <location>
        <begin position="23"/>
        <end position="288"/>
    </location>
</feature>
<evidence type="ECO:0000256" key="7">
    <source>
        <dbReference type="PROSITE-ProRule" id="PRU01240"/>
    </source>
</evidence>
<evidence type="ECO:0000259" key="9">
    <source>
        <dbReference type="Pfam" id="PF00082"/>
    </source>
</evidence>
<evidence type="ECO:0000256" key="8">
    <source>
        <dbReference type="SAM" id="SignalP"/>
    </source>
</evidence>
<feature type="domain" description="Peptidase S8/S53" evidence="9">
    <location>
        <begin position="150"/>
        <end position="285"/>
    </location>
</feature>
<dbReference type="InterPro" id="IPR036852">
    <property type="entry name" value="Peptidase_S8/S53_dom_sf"/>
</dbReference>
<dbReference type="PROSITE" id="PS00138">
    <property type="entry name" value="SUBTILASE_SER"/>
    <property type="match status" value="1"/>
</dbReference>
<name>A0A8K1CVY9_PYTOL</name>
<dbReference type="Proteomes" id="UP000794436">
    <property type="component" value="Unassembled WGS sequence"/>
</dbReference>
<evidence type="ECO:0000256" key="5">
    <source>
        <dbReference type="ARBA" id="ARBA00023529"/>
    </source>
</evidence>
<dbReference type="GO" id="GO:0004252">
    <property type="term" value="F:serine-type endopeptidase activity"/>
    <property type="evidence" value="ECO:0007669"/>
    <property type="project" value="UniProtKB-EC"/>
</dbReference>
<dbReference type="PANTHER" id="PTHR43806">
    <property type="entry name" value="PEPTIDASE S8"/>
    <property type="match status" value="1"/>
</dbReference>
<gene>
    <name evidence="10" type="ORF">Poli38472_001767</name>
</gene>
<evidence type="ECO:0000256" key="3">
    <source>
        <dbReference type="ARBA" id="ARBA00022801"/>
    </source>
</evidence>